<comment type="caution">
    <text evidence="2">The sequence shown here is derived from an EMBL/GenBank/DDBJ whole genome shotgun (WGS) entry which is preliminary data.</text>
</comment>
<dbReference type="PROSITE" id="PS00018">
    <property type="entry name" value="EF_HAND_1"/>
    <property type="match status" value="1"/>
</dbReference>
<dbReference type="Proteomes" id="UP001221411">
    <property type="component" value="Unassembled WGS sequence"/>
</dbReference>
<protein>
    <submittedName>
        <fullName evidence="2">Transglycosylase SLT domain-containing protein</fullName>
    </submittedName>
</protein>
<evidence type="ECO:0000313" key="3">
    <source>
        <dbReference type="EMBL" id="MDC0746679.1"/>
    </source>
</evidence>
<dbReference type="InterPro" id="IPR023346">
    <property type="entry name" value="Lysozyme-like_dom_sf"/>
</dbReference>
<gene>
    <name evidence="2" type="ORF">POL67_02170</name>
    <name evidence="3" type="ORF">POL67_35455</name>
</gene>
<dbReference type="InterPro" id="IPR018247">
    <property type="entry name" value="EF_Hand_1_Ca_BS"/>
</dbReference>
<feature type="domain" description="Transglycosylase SLT" evidence="1">
    <location>
        <begin position="60"/>
        <end position="111"/>
    </location>
</feature>
<dbReference type="SUPFAM" id="SSF53955">
    <property type="entry name" value="Lysozyme-like"/>
    <property type="match status" value="1"/>
</dbReference>
<proteinExistence type="predicted"/>
<accession>A0ABT5EFY3</accession>
<reference evidence="2 4" key="1">
    <citation type="submission" date="2022-11" db="EMBL/GenBank/DDBJ databases">
        <title>Minimal conservation of predation-associated metabolite biosynthetic gene clusters underscores biosynthetic potential of Myxococcota including descriptions for ten novel species: Archangium lansinium sp. nov., Myxococcus landrumus sp. nov., Nannocystis bai.</title>
        <authorList>
            <person name="Ahearne A."/>
            <person name="Stevens C."/>
            <person name="Dowd S."/>
        </authorList>
    </citation>
    <scope>NUCLEOTIDE SEQUENCE [LARGE SCALE GENOMIC DNA]</scope>
    <source>
        <strain evidence="2 4">RJM3</strain>
    </source>
</reference>
<dbReference type="Gene3D" id="1.10.530.10">
    <property type="match status" value="1"/>
</dbReference>
<dbReference type="InterPro" id="IPR008258">
    <property type="entry name" value="Transglycosylase_SLT_dom_1"/>
</dbReference>
<name>A0ABT5EFY3_9BACT</name>
<evidence type="ECO:0000259" key="1">
    <source>
        <dbReference type="Pfam" id="PF01464"/>
    </source>
</evidence>
<dbReference type="EMBL" id="JAQNDO010000001">
    <property type="protein sequence ID" value="MDC0746679.1"/>
    <property type="molecule type" value="Genomic_DNA"/>
</dbReference>
<evidence type="ECO:0000313" key="4">
    <source>
        <dbReference type="Proteomes" id="UP001221411"/>
    </source>
</evidence>
<evidence type="ECO:0000313" key="2">
    <source>
        <dbReference type="EMBL" id="MDC0740133.1"/>
    </source>
</evidence>
<keyword evidence="4" id="KW-1185">Reference proteome</keyword>
<dbReference type="RefSeq" id="WP_271915034.1">
    <property type="nucleotide sequence ID" value="NZ_JAQNDO010000001.1"/>
</dbReference>
<organism evidence="2 4">
    <name type="scientific">Polyangium mundeleinium</name>
    <dbReference type="NCBI Taxonomy" id="2995306"/>
    <lineage>
        <taxon>Bacteria</taxon>
        <taxon>Pseudomonadati</taxon>
        <taxon>Myxococcota</taxon>
        <taxon>Polyangia</taxon>
        <taxon>Polyangiales</taxon>
        <taxon>Polyangiaceae</taxon>
        <taxon>Polyangium</taxon>
    </lineage>
</organism>
<sequence>MILLLAAALGAGVGAARRYADLRRPRSRPIGYNVWAFEGLERLPVETVLRPLSAGLLELGVDPNAVLAVLKHESNFKPDAANWQMVDGKRRLVAAGLLQWIADTARRYGTTTAQILQMSAAEQVPLILLYWRDMAKTFPSQRGRWTPEQALRATFYPASVGKAGGYVIGDKNAKPADDSEAAKKKARYSRLIYQQNAGLDRNKDDKVTASDVDDDVKRVYLAAKQRPPILI</sequence>
<dbReference type="Pfam" id="PF01464">
    <property type="entry name" value="SLT"/>
    <property type="match status" value="1"/>
</dbReference>
<dbReference type="EMBL" id="JAQNDO010000001">
    <property type="protein sequence ID" value="MDC0740133.1"/>
    <property type="molecule type" value="Genomic_DNA"/>
</dbReference>